<evidence type="ECO:0000313" key="2">
    <source>
        <dbReference type="Proteomes" id="UP001239085"/>
    </source>
</evidence>
<sequence length="125" mass="13415">MREYIDLAEKEPLRFLQSVEGAQPSADVSAHARQEGLERFLLNERLLPYAVLFGMEKSWLKALGEHAGELRSVDGVGEVIEAAFEVLTVIELVGGTLELVRAVGDLADATGAAAEFVGGVFDALS</sequence>
<reference evidence="1 2" key="1">
    <citation type="submission" date="2023-07" db="EMBL/GenBank/DDBJ databases">
        <title>Comparative genomics of wheat-associated soil bacteria to identify genetic determinants of phenazine resistance.</title>
        <authorList>
            <person name="Mouncey N."/>
        </authorList>
    </citation>
    <scope>NUCLEOTIDE SEQUENCE [LARGE SCALE GENOMIC DNA]</scope>
    <source>
        <strain evidence="1 2">W2I7</strain>
    </source>
</reference>
<proteinExistence type="predicted"/>
<dbReference type="Proteomes" id="UP001239085">
    <property type="component" value="Unassembled WGS sequence"/>
</dbReference>
<name>A0ABU0P530_9MICO</name>
<keyword evidence="2" id="KW-1185">Reference proteome</keyword>
<gene>
    <name evidence="1" type="ORF">QFZ46_000596</name>
</gene>
<accession>A0ABU0P530</accession>
<evidence type="ECO:0000313" key="1">
    <source>
        <dbReference type="EMBL" id="MDQ0642436.1"/>
    </source>
</evidence>
<protein>
    <submittedName>
        <fullName evidence="1">Uncharacterized protein</fullName>
    </submittedName>
</protein>
<dbReference type="EMBL" id="JAUSXK010000001">
    <property type="protein sequence ID" value="MDQ0642436.1"/>
    <property type="molecule type" value="Genomic_DNA"/>
</dbReference>
<dbReference type="RefSeq" id="WP_307358153.1">
    <property type="nucleotide sequence ID" value="NZ_JAUSXK010000001.1"/>
</dbReference>
<comment type="caution">
    <text evidence="1">The sequence shown here is derived from an EMBL/GenBank/DDBJ whole genome shotgun (WGS) entry which is preliminary data.</text>
</comment>
<organism evidence="1 2">
    <name type="scientific">Microbacterium murale</name>
    <dbReference type="NCBI Taxonomy" id="1081040"/>
    <lineage>
        <taxon>Bacteria</taxon>
        <taxon>Bacillati</taxon>
        <taxon>Actinomycetota</taxon>
        <taxon>Actinomycetes</taxon>
        <taxon>Micrococcales</taxon>
        <taxon>Microbacteriaceae</taxon>
        <taxon>Microbacterium</taxon>
    </lineage>
</organism>